<dbReference type="AlphaFoldDB" id="A0A1F5RJK3"/>
<dbReference type="Proteomes" id="UP000177691">
    <property type="component" value="Unassembled WGS sequence"/>
</dbReference>
<dbReference type="PANTHER" id="PTHR12526">
    <property type="entry name" value="GLYCOSYLTRANSFERASE"/>
    <property type="match status" value="1"/>
</dbReference>
<dbReference type="EMBL" id="MFFU01000062">
    <property type="protein sequence ID" value="OGF14640.1"/>
    <property type="molecule type" value="Genomic_DNA"/>
</dbReference>
<gene>
    <name evidence="1" type="ORF">A3D54_01715</name>
</gene>
<organism evidence="1 2">
    <name type="scientific">Candidatus Falkowbacteria bacterium RIFCSPHIGHO2_02_FULL_45_15</name>
    <dbReference type="NCBI Taxonomy" id="1797987"/>
    <lineage>
        <taxon>Bacteria</taxon>
        <taxon>Candidatus Falkowiibacteriota</taxon>
    </lineage>
</organism>
<reference evidence="1 2" key="1">
    <citation type="journal article" date="2016" name="Nat. Commun.">
        <title>Thousands of microbial genomes shed light on interconnected biogeochemical processes in an aquifer system.</title>
        <authorList>
            <person name="Anantharaman K."/>
            <person name="Brown C.T."/>
            <person name="Hug L.A."/>
            <person name="Sharon I."/>
            <person name="Castelle C.J."/>
            <person name="Probst A.J."/>
            <person name="Thomas B.C."/>
            <person name="Singh A."/>
            <person name="Wilkins M.J."/>
            <person name="Karaoz U."/>
            <person name="Brodie E.L."/>
            <person name="Williams K.H."/>
            <person name="Hubbard S.S."/>
            <person name="Banfield J.F."/>
        </authorList>
    </citation>
    <scope>NUCLEOTIDE SEQUENCE [LARGE SCALE GENOMIC DNA]</scope>
</reference>
<dbReference type="CDD" id="cd03794">
    <property type="entry name" value="GT4_WbuB-like"/>
    <property type="match status" value="1"/>
</dbReference>
<sequence length="347" mass="39843">MCEAFAKTGLAVELVVPRRFNKIKKDPFAYYNVRQKFKITRLPCVDLMPLGAGKFIFLLEKFSFFISAKFYLLFKQYDIIYTRETLAGFFFKNFILELHVIPQRLKNFHINIWQKAARLIVLTDIMKTILEENKIKTKIMVAPDGVDLEQFSPSVKVNEVRKKLRLPLDKKIVMYAGSLYLYGWKGVDVLLAAASYLSPDVKIVLVGGTNSEIEPLKQKAKATNIIFIGRRPYQEIPDYLQAADILVLPNTSGEAHSEKYTSPLKLFEYMASGRPIVASNLPSLREILNKKNAWLVKPNDARELANGLKEVLDDGQRAISVSQQARRDVTQYTWQKRARRIIDFISK</sequence>
<accession>A0A1F5RJK3</accession>
<dbReference type="SUPFAM" id="SSF53756">
    <property type="entry name" value="UDP-Glycosyltransferase/glycogen phosphorylase"/>
    <property type="match status" value="1"/>
</dbReference>
<comment type="caution">
    <text evidence="1">The sequence shown here is derived from an EMBL/GenBank/DDBJ whole genome shotgun (WGS) entry which is preliminary data.</text>
</comment>
<evidence type="ECO:0000313" key="2">
    <source>
        <dbReference type="Proteomes" id="UP000177691"/>
    </source>
</evidence>
<dbReference type="Pfam" id="PF13692">
    <property type="entry name" value="Glyco_trans_1_4"/>
    <property type="match status" value="1"/>
</dbReference>
<evidence type="ECO:0000313" key="1">
    <source>
        <dbReference type="EMBL" id="OGF14640.1"/>
    </source>
</evidence>
<protein>
    <recommendedName>
        <fullName evidence="3">Glycosyl transferase family 1 domain-containing protein</fullName>
    </recommendedName>
</protein>
<proteinExistence type="predicted"/>
<evidence type="ECO:0008006" key="3">
    <source>
        <dbReference type="Google" id="ProtNLM"/>
    </source>
</evidence>
<dbReference type="Gene3D" id="3.40.50.2000">
    <property type="entry name" value="Glycogen Phosphorylase B"/>
    <property type="match status" value="2"/>
</dbReference>
<name>A0A1F5RJK3_9BACT</name>